<evidence type="ECO:0000313" key="2">
    <source>
        <dbReference type="EMBL" id="KAJ1154267.1"/>
    </source>
</evidence>
<organism evidence="2 3">
    <name type="scientific">Pleurodeles waltl</name>
    <name type="common">Iberian ribbed newt</name>
    <dbReference type="NCBI Taxonomy" id="8319"/>
    <lineage>
        <taxon>Eukaryota</taxon>
        <taxon>Metazoa</taxon>
        <taxon>Chordata</taxon>
        <taxon>Craniata</taxon>
        <taxon>Vertebrata</taxon>
        <taxon>Euteleostomi</taxon>
        <taxon>Amphibia</taxon>
        <taxon>Batrachia</taxon>
        <taxon>Caudata</taxon>
        <taxon>Salamandroidea</taxon>
        <taxon>Salamandridae</taxon>
        <taxon>Pleurodelinae</taxon>
        <taxon>Pleurodeles</taxon>
    </lineage>
</organism>
<evidence type="ECO:0000256" key="1">
    <source>
        <dbReference type="SAM" id="MobiDB-lite"/>
    </source>
</evidence>
<dbReference type="EMBL" id="JANPWB010000009">
    <property type="protein sequence ID" value="KAJ1154267.1"/>
    <property type="molecule type" value="Genomic_DNA"/>
</dbReference>
<comment type="caution">
    <text evidence="2">The sequence shown here is derived from an EMBL/GenBank/DDBJ whole genome shotgun (WGS) entry which is preliminary data.</text>
</comment>
<accession>A0AAV7RR52</accession>
<gene>
    <name evidence="2" type="ORF">NDU88_007021</name>
</gene>
<name>A0AAV7RR52_PLEWA</name>
<sequence length="141" mass="15138">MRNDSSVIKALARGKVRGTAHERPQSTESGRSPPHAAEGWRHLRLCGLVAAGALRRVGAGQKVVLTPTVTRPGDVGPIHSGVLARMPGATRLGQGSPRLQRVERRRSWDMSGSAGLWVATAAAKRLETQGGLWRRGIHVVF</sequence>
<protein>
    <submittedName>
        <fullName evidence="2">Uncharacterized protein</fullName>
    </submittedName>
</protein>
<reference evidence="2" key="1">
    <citation type="journal article" date="2022" name="bioRxiv">
        <title>Sequencing and chromosome-scale assembly of the giantPleurodeles waltlgenome.</title>
        <authorList>
            <person name="Brown T."/>
            <person name="Elewa A."/>
            <person name="Iarovenko S."/>
            <person name="Subramanian E."/>
            <person name="Araus A.J."/>
            <person name="Petzold A."/>
            <person name="Susuki M."/>
            <person name="Suzuki K.-i.T."/>
            <person name="Hayashi T."/>
            <person name="Toyoda A."/>
            <person name="Oliveira C."/>
            <person name="Osipova E."/>
            <person name="Leigh N.D."/>
            <person name="Simon A."/>
            <person name="Yun M.H."/>
        </authorList>
    </citation>
    <scope>NUCLEOTIDE SEQUENCE</scope>
    <source>
        <strain evidence="2">20211129_DDA</strain>
        <tissue evidence="2">Liver</tissue>
    </source>
</reference>
<feature type="region of interest" description="Disordered" evidence="1">
    <location>
        <begin position="1"/>
        <end position="37"/>
    </location>
</feature>
<keyword evidence="3" id="KW-1185">Reference proteome</keyword>
<proteinExistence type="predicted"/>
<dbReference type="Proteomes" id="UP001066276">
    <property type="component" value="Chromosome 5"/>
</dbReference>
<dbReference type="AlphaFoldDB" id="A0AAV7RR52"/>
<evidence type="ECO:0000313" key="3">
    <source>
        <dbReference type="Proteomes" id="UP001066276"/>
    </source>
</evidence>